<keyword evidence="3" id="KW-0645">Protease</keyword>
<evidence type="ECO:0000313" key="10">
    <source>
        <dbReference type="EMBL" id="PIM52654.1"/>
    </source>
</evidence>
<dbReference type="EMBL" id="PEOG01000033">
    <property type="protein sequence ID" value="PIM52654.1"/>
    <property type="molecule type" value="Genomic_DNA"/>
</dbReference>
<dbReference type="Pfam" id="PF02016">
    <property type="entry name" value="Peptidase_S66"/>
    <property type="match status" value="1"/>
</dbReference>
<evidence type="ECO:0000256" key="5">
    <source>
        <dbReference type="ARBA" id="ARBA00022825"/>
    </source>
</evidence>
<dbReference type="OrthoDB" id="9807329at2"/>
<evidence type="ECO:0000259" key="9">
    <source>
        <dbReference type="Pfam" id="PF17676"/>
    </source>
</evidence>
<dbReference type="InterPro" id="IPR027478">
    <property type="entry name" value="LdcA_N"/>
</dbReference>
<feature type="active site" description="Charge relay system" evidence="6">
    <location>
        <position position="256"/>
    </location>
</feature>
<evidence type="ECO:0000256" key="4">
    <source>
        <dbReference type="ARBA" id="ARBA00022801"/>
    </source>
</evidence>
<dbReference type="PANTHER" id="PTHR30237">
    <property type="entry name" value="MURAMOYLTETRAPEPTIDE CARBOXYPEPTIDASE"/>
    <property type="match status" value="1"/>
</dbReference>
<dbReference type="InterPro" id="IPR040449">
    <property type="entry name" value="Peptidase_S66_N"/>
</dbReference>
<evidence type="ECO:0000256" key="3">
    <source>
        <dbReference type="ARBA" id="ARBA00022670"/>
    </source>
</evidence>
<dbReference type="PANTHER" id="PTHR30237:SF2">
    <property type="entry name" value="MUREIN TETRAPEPTIDE CARBOXYPEPTIDASE"/>
    <property type="match status" value="1"/>
</dbReference>
<keyword evidence="11" id="KW-1185">Reference proteome</keyword>
<feature type="chain" id="PRO_5013668157" evidence="7">
    <location>
        <begin position="26"/>
        <end position="357"/>
    </location>
</feature>
<dbReference type="GO" id="GO:0006508">
    <property type="term" value="P:proteolysis"/>
    <property type="evidence" value="ECO:0007669"/>
    <property type="project" value="UniProtKB-KW"/>
</dbReference>
<dbReference type="Pfam" id="PF17676">
    <property type="entry name" value="Peptidase_S66C"/>
    <property type="match status" value="1"/>
</dbReference>
<dbReference type="SUPFAM" id="SSF52317">
    <property type="entry name" value="Class I glutamine amidotransferase-like"/>
    <property type="match status" value="1"/>
</dbReference>
<comment type="caution">
    <text evidence="10">The sequence shown here is derived from an EMBL/GenBank/DDBJ whole genome shotgun (WGS) entry which is preliminary data.</text>
</comment>
<proteinExistence type="inferred from homology"/>
<evidence type="ECO:0000256" key="2">
    <source>
        <dbReference type="ARBA" id="ARBA00022645"/>
    </source>
</evidence>
<keyword evidence="2 10" id="KW-0121">Carboxypeptidase</keyword>
<dbReference type="PROSITE" id="PS51318">
    <property type="entry name" value="TAT"/>
    <property type="match status" value="1"/>
</dbReference>
<evidence type="ECO:0000256" key="6">
    <source>
        <dbReference type="PIRSR" id="PIRSR028757-1"/>
    </source>
</evidence>
<organism evidence="10 11">
    <name type="scientific">Roseateles chitinivorans</name>
    <dbReference type="NCBI Taxonomy" id="2917965"/>
    <lineage>
        <taxon>Bacteria</taxon>
        <taxon>Pseudomonadati</taxon>
        <taxon>Pseudomonadota</taxon>
        <taxon>Betaproteobacteria</taxon>
        <taxon>Burkholderiales</taxon>
        <taxon>Sphaerotilaceae</taxon>
        <taxon>Roseateles</taxon>
    </lineage>
</organism>
<feature type="signal peptide" evidence="7">
    <location>
        <begin position="1"/>
        <end position="25"/>
    </location>
</feature>
<evidence type="ECO:0000256" key="1">
    <source>
        <dbReference type="ARBA" id="ARBA00010233"/>
    </source>
</evidence>
<dbReference type="CDD" id="cd07025">
    <property type="entry name" value="Peptidase_S66"/>
    <property type="match status" value="1"/>
</dbReference>
<dbReference type="Gene3D" id="3.40.50.10740">
    <property type="entry name" value="Class I glutamine amidotransferase-like"/>
    <property type="match status" value="1"/>
</dbReference>
<accession>A0A2G9CAK6</accession>
<evidence type="ECO:0000313" key="11">
    <source>
        <dbReference type="Proteomes" id="UP000231501"/>
    </source>
</evidence>
<dbReference type="GO" id="GO:0008236">
    <property type="term" value="F:serine-type peptidase activity"/>
    <property type="evidence" value="ECO:0007669"/>
    <property type="project" value="UniProtKB-KW"/>
</dbReference>
<protein>
    <submittedName>
        <fullName evidence="10">LD-carboxypeptidase</fullName>
    </submittedName>
</protein>
<dbReference type="InterPro" id="IPR029062">
    <property type="entry name" value="Class_I_gatase-like"/>
</dbReference>
<dbReference type="GO" id="GO:0004180">
    <property type="term" value="F:carboxypeptidase activity"/>
    <property type="evidence" value="ECO:0007669"/>
    <property type="project" value="UniProtKB-KW"/>
</dbReference>
<dbReference type="PIRSF" id="PIRSF028757">
    <property type="entry name" value="LD-carboxypeptidase"/>
    <property type="match status" value="1"/>
</dbReference>
<feature type="active site" description="Charge relay system" evidence="6">
    <location>
        <position position="327"/>
    </location>
</feature>
<dbReference type="InterPro" id="IPR027461">
    <property type="entry name" value="Carboxypeptidase_A_C_sf"/>
</dbReference>
<dbReference type="InterPro" id="IPR040921">
    <property type="entry name" value="Peptidase_S66C"/>
</dbReference>
<evidence type="ECO:0000259" key="8">
    <source>
        <dbReference type="Pfam" id="PF02016"/>
    </source>
</evidence>
<keyword evidence="4" id="KW-0378">Hydrolase</keyword>
<feature type="domain" description="LD-carboxypeptidase N-terminal" evidence="8">
    <location>
        <begin position="55"/>
        <end position="170"/>
    </location>
</feature>
<comment type="similarity">
    <text evidence="1">Belongs to the peptidase S66 family.</text>
</comment>
<dbReference type="AlphaFoldDB" id="A0A2G9CAK6"/>
<sequence length="357" mass="38239">MTTSRRQLLTGAAATALGALSPAHAQTAAPARAARPNAAPDLLRARRLRPGDTLALVSPANATYEREPLEIAVESLEALGFKVKLGANVRGRYGQFGGTDVQRAADINEAFADDEVAGILALTGGSGCNRIVDKLNYALIRRKPKFFGGFSDLTSLVNAIHKQTGLITFHCPVAGSEWNEFSLQHFRAVAMDAQADLLQNPQGERGAHVVQREDRISTLRPGLARGPLVGGNLAVLSSLAGSPYFPDTRGAILFLEEINEYIYRVDRMLSTLRLCGALDQLAGVVLGKFTNCGPGDGSYGTLTLDEVFDDYFLPLNIPVYRGAMIGHIKRKFTVPVGQPAEMDARAGTVRLLSPAVV</sequence>
<dbReference type="Gene3D" id="3.50.30.60">
    <property type="entry name" value="LD-carboxypeptidase A C-terminal domain-like"/>
    <property type="match status" value="1"/>
</dbReference>
<reference evidence="10 11" key="1">
    <citation type="submission" date="2017-11" db="EMBL/GenBank/DDBJ databases">
        <title>Draft genome sequence of Mitsuaria sp. HWN-4.</title>
        <authorList>
            <person name="Gundlapally S.R."/>
        </authorList>
    </citation>
    <scope>NUCLEOTIDE SEQUENCE [LARGE SCALE GENOMIC DNA]</scope>
    <source>
        <strain evidence="10 11">HWN-4</strain>
    </source>
</reference>
<feature type="active site" description="Nucleophile" evidence="6">
    <location>
        <position position="151"/>
    </location>
</feature>
<evidence type="ECO:0000256" key="7">
    <source>
        <dbReference type="SAM" id="SignalP"/>
    </source>
</evidence>
<name>A0A2G9CAK6_9BURK</name>
<dbReference type="RefSeq" id="WP_099862144.1">
    <property type="nucleotide sequence ID" value="NZ_PEOG01000033.1"/>
</dbReference>
<keyword evidence="7" id="KW-0732">Signal</keyword>
<keyword evidence="5" id="KW-0720">Serine protease</keyword>
<gene>
    <name evidence="10" type="ORF">CS062_13445</name>
</gene>
<dbReference type="Proteomes" id="UP000231501">
    <property type="component" value="Unassembled WGS sequence"/>
</dbReference>
<dbReference type="InterPro" id="IPR006311">
    <property type="entry name" value="TAT_signal"/>
</dbReference>
<dbReference type="SUPFAM" id="SSF141986">
    <property type="entry name" value="LD-carboxypeptidase A C-terminal domain-like"/>
    <property type="match status" value="1"/>
</dbReference>
<dbReference type="InterPro" id="IPR003507">
    <property type="entry name" value="S66_fam"/>
</dbReference>
<feature type="domain" description="LD-carboxypeptidase C-terminal" evidence="9">
    <location>
        <begin position="225"/>
        <end position="342"/>
    </location>
</feature>